<dbReference type="InterPro" id="IPR017850">
    <property type="entry name" value="Alkaline_phosphatase_core_sf"/>
</dbReference>
<gene>
    <name evidence="4" type="ORF">J2X98_003518</name>
</gene>
<keyword evidence="5" id="KW-1185">Reference proteome</keyword>
<feature type="region of interest" description="Disordered" evidence="3">
    <location>
        <begin position="40"/>
        <end position="89"/>
    </location>
</feature>
<organism evidence="4 5">
    <name type="scientific">Pseudarthrobacter enclensis</name>
    <dbReference type="NCBI Taxonomy" id="993070"/>
    <lineage>
        <taxon>Bacteria</taxon>
        <taxon>Bacillati</taxon>
        <taxon>Actinomycetota</taxon>
        <taxon>Actinomycetes</taxon>
        <taxon>Micrococcales</taxon>
        <taxon>Micrococcaceae</taxon>
        <taxon>Pseudarthrobacter</taxon>
    </lineage>
</organism>
<evidence type="ECO:0000313" key="4">
    <source>
        <dbReference type="EMBL" id="MDP9889906.1"/>
    </source>
</evidence>
<reference evidence="4 5" key="1">
    <citation type="submission" date="2023-07" db="EMBL/GenBank/DDBJ databases">
        <title>Sorghum-associated microbial communities from plants grown in Nebraska, USA.</title>
        <authorList>
            <person name="Schachtman D."/>
        </authorList>
    </citation>
    <scope>NUCLEOTIDE SEQUENCE [LARGE SCALE GENOMIC DNA]</scope>
    <source>
        <strain evidence="4 5">CC222</strain>
    </source>
</reference>
<name>A0ABT9RXD7_9MICC</name>
<evidence type="ECO:0000256" key="1">
    <source>
        <dbReference type="ARBA" id="ARBA00022801"/>
    </source>
</evidence>
<evidence type="ECO:0008006" key="6">
    <source>
        <dbReference type="Google" id="ProtNLM"/>
    </source>
</evidence>
<dbReference type="SUPFAM" id="SSF53649">
    <property type="entry name" value="Alkaline phosphatase-like"/>
    <property type="match status" value="1"/>
</dbReference>
<evidence type="ECO:0000256" key="2">
    <source>
        <dbReference type="ARBA" id="ARBA00023026"/>
    </source>
</evidence>
<feature type="compositionally biased region" description="Polar residues" evidence="3">
    <location>
        <begin position="59"/>
        <end position="76"/>
    </location>
</feature>
<sequence>MNQRPGRPSARRRWRSPGRVLPSLAALPMLALVLTGLVACQPPAPRPSPAPSASAPPTQGETTPPGSEASPSSTAGAGTGTKPADSAKAAGTPRHIFVINLENKGYSSVWGDNSAAPYLSGTLRKKGVLLKNYYGVAHNSLPNYLAQISGQRPNDSTVGDCHTYTEFIATGTDPDGALQGDGCVYPQDTQTLAGQLTAQGKTWKGYMEDMQQPCEHPVLGEADDHIKATPEEQYSTHHNPFVYFRSITSSPDCAANVVNFSALHDDLKTVATTPNLAYISPNLCHDGHDNTCIDGSEGGLAAADSWLKEQVPAILSSPAYKQDGMLVITFDEAEGNETDSTDPGSAPAGGTAGGQVGALVLSPFGKTGTSSTTPYNHYSLLATIEDLFHLPRLGLAGDPGVNTFGDDVYRKES</sequence>
<dbReference type="Proteomes" id="UP001226577">
    <property type="component" value="Unassembled WGS sequence"/>
</dbReference>
<dbReference type="PANTHER" id="PTHR31956:SF8">
    <property type="entry name" value="ACID PHOSPHATASE PHOA (AFU_ORTHOLOGUE AFUA_1G03570)"/>
    <property type="match status" value="1"/>
</dbReference>
<evidence type="ECO:0000256" key="3">
    <source>
        <dbReference type="SAM" id="MobiDB-lite"/>
    </source>
</evidence>
<keyword evidence="1" id="KW-0378">Hydrolase</keyword>
<dbReference type="InterPro" id="IPR007312">
    <property type="entry name" value="Phosphoesterase"/>
</dbReference>
<dbReference type="EMBL" id="JAUSRE010000020">
    <property type="protein sequence ID" value="MDP9889906.1"/>
    <property type="molecule type" value="Genomic_DNA"/>
</dbReference>
<dbReference type="Gene3D" id="3.40.720.10">
    <property type="entry name" value="Alkaline Phosphatase, subunit A"/>
    <property type="match status" value="1"/>
</dbReference>
<keyword evidence="2" id="KW-0843">Virulence</keyword>
<protein>
    <recommendedName>
        <fullName evidence="6">Phosphoesterase</fullName>
    </recommendedName>
</protein>
<dbReference type="PANTHER" id="PTHR31956">
    <property type="entry name" value="NON-SPECIFIC PHOSPHOLIPASE C4-RELATED"/>
    <property type="match status" value="1"/>
</dbReference>
<comment type="caution">
    <text evidence="4">The sequence shown here is derived from an EMBL/GenBank/DDBJ whole genome shotgun (WGS) entry which is preliminary data.</text>
</comment>
<proteinExistence type="predicted"/>
<evidence type="ECO:0000313" key="5">
    <source>
        <dbReference type="Proteomes" id="UP001226577"/>
    </source>
</evidence>
<dbReference type="Pfam" id="PF04185">
    <property type="entry name" value="Phosphoesterase"/>
    <property type="match status" value="1"/>
</dbReference>
<feature type="region of interest" description="Disordered" evidence="3">
    <location>
        <begin position="1"/>
        <end position="20"/>
    </location>
</feature>
<accession>A0ABT9RXD7</accession>